<dbReference type="InterPro" id="IPR022790">
    <property type="entry name" value="GH26_dom"/>
</dbReference>
<dbReference type="PANTHER" id="PTHR40079">
    <property type="entry name" value="MANNAN ENDO-1,4-BETA-MANNOSIDASE E-RELATED"/>
    <property type="match status" value="1"/>
</dbReference>
<gene>
    <name evidence="6" type="ORF">O181_059838</name>
</gene>
<evidence type="ECO:0000313" key="7">
    <source>
        <dbReference type="Proteomes" id="UP000765509"/>
    </source>
</evidence>
<feature type="domain" description="GH26" evidence="5">
    <location>
        <begin position="2"/>
        <end position="321"/>
    </location>
</feature>
<keyword evidence="3 4" id="KW-0326">Glycosidase</keyword>
<dbReference type="Gene3D" id="3.20.20.80">
    <property type="entry name" value="Glycosidases"/>
    <property type="match status" value="1"/>
</dbReference>
<evidence type="ECO:0000256" key="1">
    <source>
        <dbReference type="ARBA" id="ARBA00007754"/>
    </source>
</evidence>
<feature type="active site" description="Nucleophile" evidence="4">
    <location>
        <position position="240"/>
    </location>
</feature>
<evidence type="ECO:0000256" key="2">
    <source>
        <dbReference type="ARBA" id="ARBA00022801"/>
    </source>
</evidence>
<dbReference type="OrthoDB" id="428177at2759"/>
<protein>
    <recommendedName>
        <fullName evidence="5">GH26 domain-containing protein</fullName>
    </recommendedName>
</protein>
<dbReference type="AlphaFoldDB" id="A0A9Q3EJK3"/>
<sequence length="329" mass="36707">MKKVRTLDENLGLNPSNLHKSGIAVGFLPAFGEPFASNTPREINAKLPAPMAIVGDYVDLKTSDPNLSSIDKSLEVIRGLEGNPVWELALMPNEGLDKITKEVAVSISKKMLWINNQGITVWMRFAHEMNGDWYSWGLQPEKFIEKWRLIAHEVKSRTQKTYMLWAPNSAFGESLDSVRGGYTKYWPGADTVDISGLSFYHYGGFERLNVLLAPGEAVSKIKEFAQLYGSAQNRPVILSETGASYTTSISTGKPAWGGGSEYDIKYQWLQQLLSSKTREEIPNLKAIAWFEVFKHETAAGNSPLKAEDFRLILGDQGLSHDAIQYLSEK</sequence>
<keyword evidence="7" id="KW-1185">Reference proteome</keyword>
<dbReference type="EMBL" id="AVOT02027853">
    <property type="protein sequence ID" value="MBW0520123.1"/>
    <property type="molecule type" value="Genomic_DNA"/>
</dbReference>
<organism evidence="6 7">
    <name type="scientific">Austropuccinia psidii MF-1</name>
    <dbReference type="NCBI Taxonomy" id="1389203"/>
    <lineage>
        <taxon>Eukaryota</taxon>
        <taxon>Fungi</taxon>
        <taxon>Dikarya</taxon>
        <taxon>Basidiomycota</taxon>
        <taxon>Pucciniomycotina</taxon>
        <taxon>Pucciniomycetes</taxon>
        <taxon>Pucciniales</taxon>
        <taxon>Sphaerophragmiaceae</taxon>
        <taxon>Austropuccinia</taxon>
    </lineage>
</organism>
<evidence type="ECO:0000256" key="4">
    <source>
        <dbReference type="PROSITE-ProRule" id="PRU01100"/>
    </source>
</evidence>
<dbReference type="PANTHER" id="PTHR40079:SF6">
    <property type="entry name" value="GH26 DOMAIN-CONTAINING PROTEIN"/>
    <property type="match status" value="1"/>
</dbReference>
<keyword evidence="2 4" id="KW-0378">Hydrolase</keyword>
<reference evidence="6" key="1">
    <citation type="submission" date="2021-03" db="EMBL/GenBank/DDBJ databases">
        <title>Draft genome sequence of rust myrtle Austropuccinia psidii MF-1, a brazilian biotype.</title>
        <authorList>
            <person name="Quecine M.C."/>
            <person name="Pachon D.M.R."/>
            <person name="Bonatelli M.L."/>
            <person name="Correr F.H."/>
            <person name="Franceschini L.M."/>
            <person name="Leite T.F."/>
            <person name="Margarido G.R.A."/>
            <person name="Almeida C.A."/>
            <person name="Ferrarezi J.A."/>
            <person name="Labate C.A."/>
        </authorList>
    </citation>
    <scope>NUCLEOTIDE SEQUENCE</scope>
    <source>
        <strain evidence="6">MF-1</strain>
    </source>
</reference>
<dbReference type="GO" id="GO:0006080">
    <property type="term" value="P:substituted mannan metabolic process"/>
    <property type="evidence" value="ECO:0007669"/>
    <property type="project" value="InterPro"/>
</dbReference>
<comment type="caution">
    <text evidence="6">The sequence shown here is derived from an EMBL/GenBank/DDBJ whole genome shotgun (WGS) entry which is preliminary data.</text>
</comment>
<feature type="active site" description="Proton donor" evidence="4">
    <location>
        <position position="128"/>
    </location>
</feature>
<dbReference type="InterPro" id="IPR017853">
    <property type="entry name" value="GH"/>
</dbReference>
<dbReference type="SUPFAM" id="SSF51445">
    <property type="entry name" value="(Trans)glycosidases"/>
    <property type="match status" value="1"/>
</dbReference>
<name>A0A9Q3EJK3_9BASI</name>
<dbReference type="PROSITE" id="PS51764">
    <property type="entry name" value="GH26"/>
    <property type="match status" value="1"/>
</dbReference>
<comment type="similarity">
    <text evidence="1 4">Belongs to the glycosyl hydrolase 26 family.</text>
</comment>
<proteinExistence type="inferred from homology"/>
<dbReference type="GO" id="GO:0016985">
    <property type="term" value="F:mannan endo-1,4-beta-mannosidase activity"/>
    <property type="evidence" value="ECO:0007669"/>
    <property type="project" value="InterPro"/>
</dbReference>
<evidence type="ECO:0000256" key="3">
    <source>
        <dbReference type="ARBA" id="ARBA00023295"/>
    </source>
</evidence>
<evidence type="ECO:0000313" key="6">
    <source>
        <dbReference type="EMBL" id="MBW0520123.1"/>
    </source>
</evidence>
<accession>A0A9Q3EJK3</accession>
<dbReference type="InterPro" id="IPR000805">
    <property type="entry name" value="Glyco_hydro_26"/>
</dbReference>
<dbReference type="Proteomes" id="UP000765509">
    <property type="component" value="Unassembled WGS sequence"/>
</dbReference>
<dbReference type="Pfam" id="PF02156">
    <property type="entry name" value="Glyco_hydro_26"/>
    <property type="match status" value="1"/>
</dbReference>
<evidence type="ECO:0000259" key="5">
    <source>
        <dbReference type="PROSITE" id="PS51764"/>
    </source>
</evidence>